<dbReference type="Proteomes" id="UP000315369">
    <property type="component" value="Unassembled WGS sequence"/>
</dbReference>
<evidence type="ECO:0000259" key="1">
    <source>
        <dbReference type="Pfam" id="PF02627"/>
    </source>
</evidence>
<dbReference type="AlphaFoldDB" id="A0A540WJ74"/>
<dbReference type="InterPro" id="IPR004675">
    <property type="entry name" value="AhpD_core"/>
</dbReference>
<proteinExistence type="predicted"/>
<dbReference type="PANTHER" id="PTHR33930">
    <property type="entry name" value="ALKYL HYDROPEROXIDE REDUCTASE AHPD"/>
    <property type="match status" value="1"/>
</dbReference>
<dbReference type="EMBL" id="VIFM01000608">
    <property type="protein sequence ID" value="TQF08494.1"/>
    <property type="molecule type" value="Genomic_DNA"/>
</dbReference>
<feature type="domain" description="Carboxymuconolactone decarboxylase-like" evidence="1">
    <location>
        <begin position="18"/>
        <end position="97"/>
    </location>
</feature>
<gene>
    <name evidence="2" type="ORF">FJV41_49620</name>
</gene>
<name>A0A540WJ74_9BACT</name>
<dbReference type="PANTHER" id="PTHR33930:SF2">
    <property type="entry name" value="BLR3452 PROTEIN"/>
    <property type="match status" value="1"/>
</dbReference>
<evidence type="ECO:0000313" key="2">
    <source>
        <dbReference type="EMBL" id="TQF08494.1"/>
    </source>
</evidence>
<organism evidence="2 3">
    <name type="scientific">Myxococcus llanfairpwllgwyngyllgogerychwyrndrobwllllantysiliogogogochensis</name>
    <dbReference type="NCBI Taxonomy" id="2590453"/>
    <lineage>
        <taxon>Bacteria</taxon>
        <taxon>Pseudomonadati</taxon>
        <taxon>Myxococcota</taxon>
        <taxon>Myxococcia</taxon>
        <taxon>Myxococcales</taxon>
        <taxon>Cystobacterineae</taxon>
        <taxon>Myxococcaceae</taxon>
        <taxon>Myxococcus</taxon>
    </lineage>
</organism>
<dbReference type="InterPro" id="IPR029032">
    <property type="entry name" value="AhpD-like"/>
</dbReference>
<dbReference type="SUPFAM" id="SSF69118">
    <property type="entry name" value="AhpD-like"/>
    <property type="match status" value="1"/>
</dbReference>
<comment type="caution">
    <text evidence="2">The sequence shown here is derived from an EMBL/GenBank/DDBJ whole genome shotgun (WGS) entry which is preliminary data.</text>
</comment>
<keyword evidence="3" id="KW-1185">Reference proteome</keyword>
<dbReference type="Gene3D" id="1.20.1290.10">
    <property type="entry name" value="AhpD-like"/>
    <property type="match status" value="1"/>
</dbReference>
<dbReference type="InterPro" id="IPR003779">
    <property type="entry name" value="CMD-like"/>
</dbReference>
<accession>A0A540WJ74</accession>
<dbReference type="GO" id="GO:0051920">
    <property type="term" value="F:peroxiredoxin activity"/>
    <property type="evidence" value="ECO:0007669"/>
    <property type="project" value="InterPro"/>
</dbReference>
<dbReference type="Pfam" id="PF02627">
    <property type="entry name" value="CMD"/>
    <property type="match status" value="1"/>
</dbReference>
<feature type="non-terminal residue" evidence="2">
    <location>
        <position position="1"/>
    </location>
</feature>
<dbReference type="RefSeq" id="WP_141649554.1">
    <property type="nucleotide sequence ID" value="NZ_VIFM01000608.1"/>
</dbReference>
<reference evidence="2 3" key="1">
    <citation type="submission" date="2019-06" db="EMBL/GenBank/DDBJ databases">
        <authorList>
            <person name="Livingstone P."/>
            <person name="Whitworth D."/>
        </authorList>
    </citation>
    <scope>NUCLEOTIDE SEQUENCE [LARGE SCALE GENOMIC DNA]</scope>
    <source>
        <strain evidence="2 3">AM401</strain>
    </source>
</reference>
<protein>
    <submittedName>
        <fullName evidence="2">Carboxymuconolactone decarboxylase family protein</fullName>
    </submittedName>
</protein>
<dbReference type="NCBIfam" id="TIGR00778">
    <property type="entry name" value="ahpD_dom"/>
    <property type="match status" value="1"/>
</dbReference>
<evidence type="ECO:0000313" key="3">
    <source>
        <dbReference type="Proteomes" id="UP000315369"/>
    </source>
</evidence>
<dbReference type="OrthoDB" id="9801997at2"/>
<sequence length="110" mass="11652">PQDLQNAPALARLAPTEASAFLAYDHAVKRTDGAIPPKTREWIALAVALTTQCGYCLDVHTRAAKRLGTTRQELAEIALIAGAVRAGATVGHGLLALRLFDEAPPQTIGR</sequence>